<dbReference type="InterPro" id="IPR024943">
    <property type="entry name" value="Enhancer_polycomb"/>
</dbReference>
<reference evidence="3" key="1">
    <citation type="journal article" date="2018" name="Nat. Plants">
        <title>Whole-genome landscape of Medicago truncatula symbiotic genes.</title>
        <authorList>
            <person name="Pecrix Y."/>
            <person name="Staton S.E."/>
            <person name="Sallet E."/>
            <person name="Lelandais-Briere C."/>
            <person name="Moreau S."/>
            <person name="Carrere S."/>
            <person name="Blein T."/>
            <person name="Jardinaud M.F."/>
            <person name="Latrasse D."/>
            <person name="Zouine M."/>
            <person name="Zahm M."/>
            <person name="Kreplak J."/>
            <person name="Mayjonade B."/>
            <person name="Satge C."/>
            <person name="Perez M."/>
            <person name="Cauet S."/>
            <person name="Marande W."/>
            <person name="Chantry-Darmon C."/>
            <person name="Lopez-Roques C."/>
            <person name="Bouchez O."/>
            <person name="Berard A."/>
            <person name="Debelle F."/>
            <person name="Munos S."/>
            <person name="Bendahmane A."/>
            <person name="Berges H."/>
            <person name="Niebel A."/>
            <person name="Buitink J."/>
            <person name="Frugier F."/>
            <person name="Benhamed M."/>
            <person name="Crespi M."/>
            <person name="Gouzy J."/>
            <person name="Gamas P."/>
        </authorList>
    </citation>
    <scope>NUCLEOTIDE SEQUENCE [LARGE SCALE GENOMIC DNA]</scope>
    <source>
        <strain evidence="3">cv. Jemalong A17</strain>
    </source>
</reference>
<keyword evidence="1" id="KW-0812">Transmembrane</keyword>
<dbReference type="GO" id="GO:0006357">
    <property type="term" value="P:regulation of transcription by RNA polymerase II"/>
    <property type="evidence" value="ECO:0007669"/>
    <property type="project" value="InterPro"/>
</dbReference>
<evidence type="ECO:0000256" key="1">
    <source>
        <dbReference type="SAM" id="Phobius"/>
    </source>
</evidence>
<keyword evidence="1" id="KW-0472">Membrane</keyword>
<dbReference type="EMBL" id="PSQE01000001">
    <property type="protein sequence ID" value="RHN79805.1"/>
    <property type="molecule type" value="Genomic_DNA"/>
</dbReference>
<comment type="caution">
    <text evidence="2">The sequence shown here is derived from an EMBL/GenBank/DDBJ whole genome shotgun (WGS) entry which is preliminary data.</text>
</comment>
<name>A0A396JUC4_MEDTR</name>
<dbReference type="Proteomes" id="UP000265566">
    <property type="component" value="Chromosome 1"/>
</dbReference>
<keyword evidence="1" id="KW-1133">Transmembrane helix</keyword>
<dbReference type="PANTHER" id="PTHR14898">
    <property type="entry name" value="ENHANCER OF POLYCOMB"/>
    <property type="match status" value="1"/>
</dbReference>
<feature type="transmembrane region" description="Helical" evidence="1">
    <location>
        <begin position="74"/>
        <end position="93"/>
    </location>
</feature>
<dbReference type="Gramene" id="rna3646">
    <property type="protein sequence ID" value="RHN79805.1"/>
    <property type="gene ID" value="gene3646"/>
</dbReference>
<evidence type="ECO:0000313" key="3">
    <source>
        <dbReference type="Proteomes" id="UP000265566"/>
    </source>
</evidence>
<evidence type="ECO:0000313" key="2">
    <source>
        <dbReference type="EMBL" id="RHN79805.1"/>
    </source>
</evidence>
<organism evidence="2 3">
    <name type="scientific">Medicago truncatula</name>
    <name type="common">Barrel medic</name>
    <name type="synonym">Medicago tribuloides</name>
    <dbReference type="NCBI Taxonomy" id="3880"/>
    <lineage>
        <taxon>Eukaryota</taxon>
        <taxon>Viridiplantae</taxon>
        <taxon>Streptophyta</taxon>
        <taxon>Embryophyta</taxon>
        <taxon>Tracheophyta</taxon>
        <taxon>Spermatophyta</taxon>
        <taxon>Magnoliopsida</taxon>
        <taxon>eudicotyledons</taxon>
        <taxon>Gunneridae</taxon>
        <taxon>Pentapetalae</taxon>
        <taxon>rosids</taxon>
        <taxon>fabids</taxon>
        <taxon>Fabales</taxon>
        <taxon>Fabaceae</taxon>
        <taxon>Papilionoideae</taxon>
        <taxon>50 kb inversion clade</taxon>
        <taxon>NPAAA clade</taxon>
        <taxon>Hologalegina</taxon>
        <taxon>IRL clade</taxon>
        <taxon>Trifolieae</taxon>
        <taxon>Medicago</taxon>
    </lineage>
</organism>
<sequence length="109" mass="13015">MTSKPAIYDLDSDDEDWVFQKHILDDDFESIVDALKKTYHYNPDDCCDEIVSKKIVEVVHGYWMRKGKHNHSSLLSIFEVTFTLLHCLLYWNISMKLSPCSFNRDKFYW</sequence>
<dbReference type="GO" id="GO:0035267">
    <property type="term" value="C:NuA4 histone acetyltransferase complex"/>
    <property type="evidence" value="ECO:0007669"/>
    <property type="project" value="InterPro"/>
</dbReference>
<proteinExistence type="predicted"/>
<protein>
    <submittedName>
        <fullName evidence="2">Putative enhancer of polycomb protein</fullName>
    </submittedName>
</protein>
<dbReference type="AlphaFoldDB" id="A0A396JUC4"/>
<gene>
    <name evidence="2" type="ORF">MtrunA17_Chr1g0181331</name>
</gene>
<accession>A0A396JUC4</accession>